<feature type="domain" description="Endonuclease/exonuclease/phosphatase" evidence="1">
    <location>
        <begin position="7"/>
        <end position="256"/>
    </location>
</feature>
<sequence length="264" mass="29787">MDMKLVSLNIWGAKMGTAFTEFVEEQKSSTDIFCFQEVFNSPRTDIPESGETRIHIFEELKAILPDFSAEFFPIQKGLDLNGDVDFEVEVGHAIFVRTSTPIISSGQVFTRGKRDGGKRGEGWQNIPTALSYVRIPFGKRMLSVLNFHGIPFPADKLDTEARLEQSRRILEFLEGEKGEIILAGDFNLMPDTESVSMFEPLLRNLIKEYDITMTRSEINPYYGTPEQQNFADYTFVSKGIAVSNFTVPADCVASDHLPMILEFS</sequence>
<dbReference type="AlphaFoldDB" id="A0A932R0S7"/>
<dbReference type="InterPro" id="IPR036691">
    <property type="entry name" value="Endo/exonu/phosph_ase_sf"/>
</dbReference>
<evidence type="ECO:0000313" key="2">
    <source>
        <dbReference type="EMBL" id="MBI3630909.1"/>
    </source>
</evidence>
<dbReference type="SUPFAM" id="SSF56219">
    <property type="entry name" value="DNase I-like"/>
    <property type="match status" value="1"/>
</dbReference>
<keyword evidence="2" id="KW-0540">Nuclease</keyword>
<dbReference type="Gene3D" id="3.60.10.10">
    <property type="entry name" value="Endonuclease/exonuclease/phosphatase"/>
    <property type="match status" value="1"/>
</dbReference>
<organism evidence="2 3">
    <name type="scientific">Candidatus Sungiibacteriota bacterium</name>
    <dbReference type="NCBI Taxonomy" id="2750080"/>
    <lineage>
        <taxon>Bacteria</taxon>
        <taxon>Candidatus Sungiibacteriota</taxon>
    </lineage>
</organism>
<dbReference type="GO" id="GO:0004519">
    <property type="term" value="F:endonuclease activity"/>
    <property type="evidence" value="ECO:0007669"/>
    <property type="project" value="UniProtKB-KW"/>
</dbReference>
<evidence type="ECO:0000313" key="3">
    <source>
        <dbReference type="Proteomes" id="UP000753196"/>
    </source>
</evidence>
<evidence type="ECO:0000259" key="1">
    <source>
        <dbReference type="Pfam" id="PF03372"/>
    </source>
</evidence>
<dbReference type="Proteomes" id="UP000753196">
    <property type="component" value="Unassembled WGS sequence"/>
</dbReference>
<name>A0A932R0S7_9BACT</name>
<proteinExistence type="predicted"/>
<dbReference type="InterPro" id="IPR005135">
    <property type="entry name" value="Endo/exonuclease/phosphatase"/>
</dbReference>
<gene>
    <name evidence="2" type="ORF">HY221_01050</name>
</gene>
<keyword evidence="2" id="KW-0378">Hydrolase</keyword>
<protein>
    <submittedName>
        <fullName evidence="2">Endonuclease/exonuclease/phosphatase family protein</fullName>
    </submittedName>
</protein>
<keyword evidence="2" id="KW-0255">Endonuclease</keyword>
<accession>A0A932R0S7</accession>
<comment type="caution">
    <text evidence="2">The sequence shown here is derived from an EMBL/GenBank/DDBJ whole genome shotgun (WGS) entry which is preliminary data.</text>
</comment>
<reference evidence="2" key="1">
    <citation type="submission" date="2020-07" db="EMBL/GenBank/DDBJ databases">
        <title>Huge and variable diversity of episymbiotic CPR bacteria and DPANN archaea in groundwater ecosystems.</title>
        <authorList>
            <person name="He C.Y."/>
            <person name="Keren R."/>
            <person name="Whittaker M."/>
            <person name="Farag I.F."/>
            <person name="Doudna J."/>
            <person name="Cate J.H.D."/>
            <person name="Banfield J.F."/>
        </authorList>
    </citation>
    <scope>NUCLEOTIDE SEQUENCE</scope>
    <source>
        <strain evidence="2">NC_groundwater_973_Pr1_S-0.2um_54_13</strain>
    </source>
</reference>
<dbReference type="Pfam" id="PF03372">
    <property type="entry name" value="Exo_endo_phos"/>
    <property type="match status" value="1"/>
</dbReference>
<dbReference type="EMBL" id="JACQCR010000024">
    <property type="protein sequence ID" value="MBI3630909.1"/>
    <property type="molecule type" value="Genomic_DNA"/>
</dbReference>